<evidence type="ECO:0000313" key="3">
    <source>
        <dbReference type="Proteomes" id="UP001464891"/>
    </source>
</evidence>
<dbReference type="CDD" id="cd06588">
    <property type="entry name" value="PhnB_like"/>
    <property type="match status" value="1"/>
</dbReference>
<dbReference type="InterPro" id="IPR029068">
    <property type="entry name" value="Glyas_Bleomycin-R_OHBP_Dase"/>
</dbReference>
<feature type="domain" description="PhnB-like" evidence="1">
    <location>
        <begin position="6"/>
        <end position="125"/>
    </location>
</feature>
<gene>
    <name evidence="2" type="ORF">NC998_28205</name>
</gene>
<dbReference type="Pfam" id="PF06983">
    <property type="entry name" value="3-dmu-9_3-mt"/>
    <property type="match status" value="1"/>
</dbReference>
<dbReference type="PANTHER" id="PTHR33990">
    <property type="entry name" value="PROTEIN YJDN-RELATED"/>
    <property type="match status" value="1"/>
</dbReference>
<organism evidence="2 3">
    <name type="scientific">Trichocoleus desertorum GB2-A4</name>
    <dbReference type="NCBI Taxonomy" id="2933944"/>
    <lineage>
        <taxon>Bacteria</taxon>
        <taxon>Bacillati</taxon>
        <taxon>Cyanobacteriota</taxon>
        <taxon>Cyanophyceae</taxon>
        <taxon>Leptolyngbyales</taxon>
        <taxon>Trichocoleusaceae</taxon>
        <taxon>Trichocoleus</taxon>
    </lineage>
</organism>
<comment type="caution">
    <text evidence="2">The sequence shown here is derived from an EMBL/GenBank/DDBJ whole genome shotgun (WGS) entry which is preliminary data.</text>
</comment>
<protein>
    <submittedName>
        <fullName evidence="2">VOC family protein</fullName>
    </submittedName>
</protein>
<proteinExistence type="predicted"/>
<reference evidence="2 3" key="1">
    <citation type="submission" date="2022-04" db="EMBL/GenBank/DDBJ databases">
        <title>Positive selection, recombination, and allopatry shape intraspecific diversity of widespread and dominant cyanobacteria.</title>
        <authorList>
            <person name="Wei J."/>
            <person name="Shu W."/>
            <person name="Hu C."/>
        </authorList>
    </citation>
    <scope>NUCLEOTIDE SEQUENCE [LARGE SCALE GENOMIC DNA]</scope>
    <source>
        <strain evidence="2 3">GB2-A4</strain>
    </source>
</reference>
<dbReference type="RefSeq" id="WP_190443519.1">
    <property type="nucleotide sequence ID" value="NZ_JAMPKM010000054.1"/>
</dbReference>
<evidence type="ECO:0000313" key="2">
    <source>
        <dbReference type="EMBL" id="MEP0820969.1"/>
    </source>
</evidence>
<dbReference type="SUPFAM" id="SSF54593">
    <property type="entry name" value="Glyoxalase/Bleomycin resistance protein/Dihydroxybiphenyl dioxygenase"/>
    <property type="match status" value="1"/>
</dbReference>
<dbReference type="Gene3D" id="3.10.180.10">
    <property type="entry name" value="2,3-Dihydroxybiphenyl 1,2-Dioxygenase, domain 1"/>
    <property type="match status" value="1"/>
</dbReference>
<dbReference type="PANTHER" id="PTHR33990:SF2">
    <property type="entry name" value="PHNB-LIKE DOMAIN-CONTAINING PROTEIN"/>
    <property type="match status" value="1"/>
</dbReference>
<accession>A0ABV0JH51</accession>
<sequence length="171" mass="19077">MQNNPNITPCLWFDDQAEAAAQFYTSVFRNSTIIHISRYGEAGQQIHGKTAGTVMTVSFELDGQPFTALNGGPTFKFNEAISFQVFCDTQEEVDDYWQKLSAGGDETAQQCGWLKDKYGVSWQIIPRILIELLNHPDAATSQNVTTAMLQMKKIEIDELKRVAASSRSAHP</sequence>
<dbReference type="InterPro" id="IPR009725">
    <property type="entry name" value="3_dmu_93_MTrfase"/>
</dbReference>
<dbReference type="PIRSF" id="PIRSF021700">
    <property type="entry name" value="3_dmu_93_MTrfase"/>
    <property type="match status" value="1"/>
</dbReference>
<dbReference type="EMBL" id="JAMPKM010000054">
    <property type="protein sequence ID" value="MEP0820969.1"/>
    <property type="molecule type" value="Genomic_DNA"/>
</dbReference>
<dbReference type="Proteomes" id="UP001464891">
    <property type="component" value="Unassembled WGS sequence"/>
</dbReference>
<dbReference type="InterPro" id="IPR028973">
    <property type="entry name" value="PhnB-like"/>
</dbReference>
<name>A0ABV0JH51_9CYAN</name>
<evidence type="ECO:0000259" key="1">
    <source>
        <dbReference type="Pfam" id="PF06983"/>
    </source>
</evidence>
<keyword evidence="3" id="KW-1185">Reference proteome</keyword>